<reference evidence="1 2" key="1">
    <citation type="submission" date="2019-05" db="EMBL/GenBank/DDBJ databases">
        <title>Another draft genome of Portunus trituberculatus and its Hox gene families provides insights of decapod evolution.</title>
        <authorList>
            <person name="Jeong J.-H."/>
            <person name="Song I."/>
            <person name="Kim S."/>
            <person name="Choi T."/>
            <person name="Kim D."/>
            <person name="Ryu S."/>
            <person name="Kim W."/>
        </authorList>
    </citation>
    <scope>NUCLEOTIDE SEQUENCE [LARGE SCALE GENOMIC DNA]</scope>
    <source>
        <tissue evidence="1">Muscle</tissue>
    </source>
</reference>
<sequence length="115" mass="12734">MPVILWLYQGVTKGCQCSCGYRDGGANDVSDFVAIKGEGPKHRVEKRCVRVVTKRVPKIASSYSCDYQWWEPKGVEIVWASLSHRVSILRGYQGIDPKNASDSVAIKGEPCKGCQ</sequence>
<proteinExistence type="predicted"/>
<organism evidence="1 2">
    <name type="scientific">Portunus trituberculatus</name>
    <name type="common">Swimming crab</name>
    <name type="synonym">Neptunus trituberculatus</name>
    <dbReference type="NCBI Taxonomy" id="210409"/>
    <lineage>
        <taxon>Eukaryota</taxon>
        <taxon>Metazoa</taxon>
        <taxon>Ecdysozoa</taxon>
        <taxon>Arthropoda</taxon>
        <taxon>Crustacea</taxon>
        <taxon>Multicrustacea</taxon>
        <taxon>Malacostraca</taxon>
        <taxon>Eumalacostraca</taxon>
        <taxon>Eucarida</taxon>
        <taxon>Decapoda</taxon>
        <taxon>Pleocyemata</taxon>
        <taxon>Brachyura</taxon>
        <taxon>Eubrachyura</taxon>
        <taxon>Portunoidea</taxon>
        <taxon>Portunidae</taxon>
        <taxon>Portuninae</taxon>
        <taxon>Portunus</taxon>
    </lineage>
</organism>
<dbReference type="AlphaFoldDB" id="A0A5B7EKK9"/>
<keyword evidence="2" id="KW-1185">Reference proteome</keyword>
<evidence type="ECO:0000313" key="2">
    <source>
        <dbReference type="Proteomes" id="UP000324222"/>
    </source>
</evidence>
<gene>
    <name evidence="1" type="ORF">E2C01_027037</name>
</gene>
<accession>A0A5B7EKK9</accession>
<evidence type="ECO:0000313" key="1">
    <source>
        <dbReference type="EMBL" id="MPC33679.1"/>
    </source>
</evidence>
<comment type="caution">
    <text evidence="1">The sequence shown here is derived from an EMBL/GenBank/DDBJ whole genome shotgun (WGS) entry which is preliminary data.</text>
</comment>
<dbReference type="EMBL" id="VSRR010002882">
    <property type="protein sequence ID" value="MPC33679.1"/>
    <property type="molecule type" value="Genomic_DNA"/>
</dbReference>
<dbReference type="Proteomes" id="UP000324222">
    <property type="component" value="Unassembled WGS sequence"/>
</dbReference>
<name>A0A5B7EKK9_PORTR</name>
<protein>
    <submittedName>
        <fullName evidence="1">Uncharacterized protein</fullName>
    </submittedName>
</protein>